<dbReference type="EMBL" id="FNTJ01000001">
    <property type="protein sequence ID" value="SEB89411.1"/>
    <property type="molecule type" value="Genomic_DNA"/>
</dbReference>
<dbReference type="GO" id="GO:0000976">
    <property type="term" value="F:transcription cis-regulatory region binding"/>
    <property type="evidence" value="ECO:0007669"/>
    <property type="project" value="TreeGrafter"/>
</dbReference>
<evidence type="ECO:0000256" key="3">
    <source>
        <dbReference type="ARBA" id="ARBA00023163"/>
    </source>
</evidence>
<keyword evidence="5" id="KW-1185">Reference proteome</keyword>
<dbReference type="PANTHER" id="PTHR30055:SF234">
    <property type="entry name" value="HTH-TYPE TRANSCRIPTIONAL REGULATOR BETI"/>
    <property type="match status" value="1"/>
</dbReference>
<organism evidence="4 5">
    <name type="scientific">Pseudomonas saponiphila</name>
    <dbReference type="NCBI Taxonomy" id="556534"/>
    <lineage>
        <taxon>Bacteria</taxon>
        <taxon>Pseudomonadati</taxon>
        <taxon>Pseudomonadota</taxon>
        <taxon>Gammaproteobacteria</taxon>
        <taxon>Pseudomonadales</taxon>
        <taxon>Pseudomonadaceae</taxon>
        <taxon>Pseudomonas</taxon>
    </lineage>
</organism>
<keyword evidence="1" id="KW-0805">Transcription regulation</keyword>
<dbReference type="SUPFAM" id="SSF46689">
    <property type="entry name" value="Homeodomain-like"/>
    <property type="match status" value="1"/>
</dbReference>
<dbReference type="RefSeq" id="WP_092314160.1">
    <property type="nucleotide sequence ID" value="NZ_FNTJ01000001.1"/>
</dbReference>
<evidence type="ECO:0000256" key="1">
    <source>
        <dbReference type="ARBA" id="ARBA00023015"/>
    </source>
</evidence>
<evidence type="ECO:0000313" key="4">
    <source>
        <dbReference type="EMBL" id="SEB89411.1"/>
    </source>
</evidence>
<dbReference type="GO" id="GO:0003700">
    <property type="term" value="F:DNA-binding transcription factor activity"/>
    <property type="evidence" value="ECO:0007669"/>
    <property type="project" value="TreeGrafter"/>
</dbReference>
<dbReference type="InterPro" id="IPR009057">
    <property type="entry name" value="Homeodomain-like_sf"/>
</dbReference>
<evidence type="ECO:0000313" key="5">
    <source>
        <dbReference type="Proteomes" id="UP000198982"/>
    </source>
</evidence>
<gene>
    <name evidence="4" type="ORF">SAMN05216178_2664</name>
</gene>
<reference evidence="5" key="1">
    <citation type="submission" date="2016-10" db="EMBL/GenBank/DDBJ databases">
        <authorList>
            <person name="Varghese N."/>
            <person name="Submissions S."/>
        </authorList>
    </citation>
    <scope>NUCLEOTIDE SEQUENCE [LARGE SCALE GENOMIC DNA]</scope>
    <source>
        <strain evidence="5">DSM 9751</strain>
    </source>
</reference>
<dbReference type="PANTHER" id="PTHR30055">
    <property type="entry name" value="HTH-TYPE TRANSCRIPTIONAL REGULATOR RUTR"/>
    <property type="match status" value="1"/>
</dbReference>
<accession>A0A1H4N296</accession>
<dbReference type="PROSITE" id="PS00356">
    <property type="entry name" value="HTH_LACI_1"/>
    <property type="match status" value="1"/>
</dbReference>
<dbReference type="InterPro" id="IPR036271">
    <property type="entry name" value="Tet_transcr_reg_TetR-rel_C_sf"/>
</dbReference>
<sequence length="188" mass="20992">MSLTPQDERLIKALALAIVDRPRATLKELAEAAGVSKATLHRFCGTRDNLVLIMKSHGETVLSQITSTTDLMHDDPAQALRSLVNEHLAHREMLVFLLFQYRPDTFTDSDEGKRWQFYLDALDAFFLRGQQLGAFRIDITAAVFTELFLTMIFAMVDAERRGRAASANSANIVEQMFLHGAANPAGPR</sequence>
<dbReference type="SUPFAM" id="SSF48498">
    <property type="entry name" value="Tetracyclin repressor-like, C-terminal domain"/>
    <property type="match status" value="1"/>
</dbReference>
<keyword evidence="3" id="KW-0804">Transcription</keyword>
<protein>
    <submittedName>
        <fullName evidence="4">Transcriptional regulator, LacI family</fullName>
    </submittedName>
</protein>
<dbReference type="AlphaFoldDB" id="A0A1H4N296"/>
<evidence type="ECO:0000256" key="2">
    <source>
        <dbReference type="ARBA" id="ARBA00023125"/>
    </source>
</evidence>
<dbReference type="InterPro" id="IPR050109">
    <property type="entry name" value="HTH-type_TetR-like_transc_reg"/>
</dbReference>
<keyword evidence="2" id="KW-0238">DNA-binding</keyword>
<name>A0A1H4N296_9PSED</name>
<proteinExistence type="predicted"/>
<dbReference type="Gene3D" id="1.10.357.10">
    <property type="entry name" value="Tetracycline Repressor, domain 2"/>
    <property type="match status" value="1"/>
</dbReference>
<dbReference type="Proteomes" id="UP000198982">
    <property type="component" value="Unassembled WGS sequence"/>
</dbReference>